<dbReference type="RefSeq" id="WP_150413934.1">
    <property type="nucleotide sequence ID" value="NZ_VYQF01000001.1"/>
</dbReference>
<evidence type="ECO:0000256" key="5">
    <source>
        <dbReference type="ARBA" id="ARBA00022723"/>
    </source>
</evidence>
<keyword evidence="14" id="KW-1185">Reference proteome</keyword>
<dbReference type="Pfam" id="PF00293">
    <property type="entry name" value="NUDIX"/>
    <property type="match status" value="1"/>
</dbReference>
<feature type="active site" evidence="11">
    <location>
        <position position="64"/>
    </location>
</feature>
<dbReference type="GO" id="GO:0005737">
    <property type="term" value="C:cytoplasm"/>
    <property type="evidence" value="ECO:0007669"/>
    <property type="project" value="TreeGrafter"/>
</dbReference>
<dbReference type="AlphaFoldDB" id="A0A5J5IL04"/>
<comment type="pathway">
    <text evidence="1">Isoprenoid biosynthesis; dimethylallyl diphosphate biosynthesis; dimethylallyl diphosphate from isopentenyl diphosphate: step 1/1.</text>
</comment>
<dbReference type="PANTHER" id="PTHR10885">
    <property type="entry name" value="ISOPENTENYL-DIPHOSPHATE DELTA-ISOMERASE"/>
    <property type="match status" value="1"/>
</dbReference>
<evidence type="ECO:0000256" key="3">
    <source>
        <dbReference type="ARBA" id="ARBA00012057"/>
    </source>
</evidence>
<keyword evidence="6" id="KW-0460">Magnesium</keyword>
<dbReference type="PANTHER" id="PTHR10885:SF0">
    <property type="entry name" value="ISOPENTENYL-DIPHOSPHATE DELTA-ISOMERASE"/>
    <property type="match status" value="1"/>
</dbReference>
<reference evidence="13 14" key="1">
    <citation type="submission" date="2019-09" db="EMBL/GenBank/DDBJ databases">
        <title>Draft genome sequence of Ginsengibacter sp. BR5-29.</title>
        <authorList>
            <person name="Im W.-T."/>
        </authorList>
    </citation>
    <scope>NUCLEOTIDE SEQUENCE [LARGE SCALE GENOMIC DNA]</scope>
    <source>
        <strain evidence="13 14">BR5-29</strain>
    </source>
</reference>
<dbReference type="CDD" id="cd02885">
    <property type="entry name" value="NUDIX_IPP_Isomerase"/>
    <property type="match status" value="1"/>
</dbReference>
<dbReference type="NCBIfam" id="TIGR02150">
    <property type="entry name" value="IPP_isom_1"/>
    <property type="match status" value="1"/>
</dbReference>
<evidence type="ECO:0000256" key="1">
    <source>
        <dbReference type="ARBA" id="ARBA00004826"/>
    </source>
</evidence>
<evidence type="ECO:0000313" key="13">
    <source>
        <dbReference type="EMBL" id="KAA9041805.1"/>
    </source>
</evidence>
<evidence type="ECO:0000256" key="2">
    <source>
        <dbReference type="ARBA" id="ARBA00007579"/>
    </source>
</evidence>
<evidence type="ECO:0000256" key="8">
    <source>
        <dbReference type="ARBA" id="ARBA00023229"/>
    </source>
</evidence>
<evidence type="ECO:0000256" key="4">
    <source>
        <dbReference type="ARBA" id="ARBA00022490"/>
    </source>
</evidence>
<proteinExistence type="inferred from homology"/>
<dbReference type="PROSITE" id="PS51462">
    <property type="entry name" value="NUDIX"/>
    <property type="match status" value="1"/>
</dbReference>
<dbReference type="SUPFAM" id="SSF55811">
    <property type="entry name" value="Nudix"/>
    <property type="match status" value="1"/>
</dbReference>
<dbReference type="GO" id="GO:0046872">
    <property type="term" value="F:metal ion binding"/>
    <property type="evidence" value="ECO:0007669"/>
    <property type="project" value="UniProtKB-KW"/>
</dbReference>
<dbReference type="Gene3D" id="3.90.79.10">
    <property type="entry name" value="Nucleoside Triphosphate Pyrophosphohydrolase"/>
    <property type="match status" value="1"/>
</dbReference>
<keyword evidence="5" id="KW-0479">Metal-binding</keyword>
<evidence type="ECO:0000256" key="6">
    <source>
        <dbReference type="ARBA" id="ARBA00022842"/>
    </source>
</evidence>
<dbReference type="NCBIfam" id="NF002995">
    <property type="entry name" value="PRK03759.1"/>
    <property type="match status" value="1"/>
</dbReference>
<dbReference type="GO" id="GO:0009240">
    <property type="term" value="P:isopentenyl diphosphate biosynthetic process"/>
    <property type="evidence" value="ECO:0007669"/>
    <property type="project" value="TreeGrafter"/>
</dbReference>
<dbReference type="InterPro" id="IPR011876">
    <property type="entry name" value="IsopentenylPP_isomerase_typ1"/>
</dbReference>
<keyword evidence="4" id="KW-0963">Cytoplasm</keyword>
<dbReference type="PIRSF" id="PIRSF018427">
    <property type="entry name" value="Isopntndiph_ism"/>
    <property type="match status" value="1"/>
</dbReference>
<dbReference type="EC" id="5.3.3.2" evidence="3 10"/>
<protein>
    <recommendedName>
        <fullName evidence="3 10">Isopentenyl-diphosphate delta-isomerase</fullName>
        <ecNumber evidence="3 10">5.3.3.2</ecNumber>
    </recommendedName>
</protein>
<dbReference type="UniPathway" id="UPA00059">
    <property type="reaction ID" value="UER00104"/>
</dbReference>
<organism evidence="13 14">
    <name type="scientific">Ginsengibacter hankyongi</name>
    <dbReference type="NCBI Taxonomy" id="2607284"/>
    <lineage>
        <taxon>Bacteria</taxon>
        <taxon>Pseudomonadati</taxon>
        <taxon>Bacteroidota</taxon>
        <taxon>Chitinophagia</taxon>
        <taxon>Chitinophagales</taxon>
        <taxon>Chitinophagaceae</taxon>
        <taxon>Ginsengibacter</taxon>
    </lineage>
</organism>
<dbReference type="InterPro" id="IPR000086">
    <property type="entry name" value="NUDIX_hydrolase_dom"/>
</dbReference>
<feature type="domain" description="Nudix hydrolase" evidence="12">
    <location>
        <begin position="27"/>
        <end position="159"/>
    </location>
</feature>
<evidence type="ECO:0000259" key="12">
    <source>
        <dbReference type="PROSITE" id="PS51462"/>
    </source>
</evidence>
<dbReference type="InterPro" id="IPR056375">
    <property type="entry name" value="Idi_bact"/>
</dbReference>
<comment type="similarity">
    <text evidence="2">Belongs to the IPP isomerase type 1 family.</text>
</comment>
<dbReference type="GO" id="GO:0004452">
    <property type="term" value="F:isopentenyl-diphosphate delta-isomerase activity"/>
    <property type="evidence" value="ECO:0007669"/>
    <property type="project" value="UniProtKB-UniRule"/>
</dbReference>
<keyword evidence="7" id="KW-0464">Manganese</keyword>
<keyword evidence="8" id="KW-0414">Isoprene biosynthesis</keyword>
<name>A0A5J5IL04_9BACT</name>
<evidence type="ECO:0000256" key="7">
    <source>
        <dbReference type="ARBA" id="ARBA00023211"/>
    </source>
</evidence>
<evidence type="ECO:0000256" key="9">
    <source>
        <dbReference type="ARBA" id="ARBA00023235"/>
    </source>
</evidence>
<sequence>MIEVILVDKDNVQIGTAEKMEAHRQGLLHRAFSIFIFKSNGEFLLQQRAPGKYHNGGLWTNTCCSHPLPGEDTLNAACRRLSEEMGFSTRLTPAFNFIYNATFDNGLTEHEFDHVFTGIYDGEIKADKAEVSDYCYKKLEDITDSVQTHPQKYTEWFKIALPKIKTFHEKNFNKL</sequence>
<gene>
    <name evidence="13" type="ORF">FW778_07250</name>
</gene>
<comment type="caution">
    <text evidence="13">The sequence shown here is derived from an EMBL/GenBank/DDBJ whole genome shotgun (WGS) entry which is preliminary data.</text>
</comment>
<dbReference type="InterPro" id="IPR015797">
    <property type="entry name" value="NUDIX_hydrolase-like_dom_sf"/>
</dbReference>
<accession>A0A5J5IL04</accession>
<dbReference type="HAMAP" id="MF_00202">
    <property type="entry name" value="Idi"/>
    <property type="match status" value="1"/>
</dbReference>
<dbReference type="GO" id="GO:0050992">
    <property type="term" value="P:dimethylallyl diphosphate biosynthetic process"/>
    <property type="evidence" value="ECO:0007669"/>
    <property type="project" value="UniProtKB-UniPathway"/>
</dbReference>
<dbReference type="EMBL" id="VYQF01000001">
    <property type="protein sequence ID" value="KAA9041805.1"/>
    <property type="molecule type" value="Genomic_DNA"/>
</dbReference>
<feature type="active site" evidence="11">
    <location>
        <position position="111"/>
    </location>
</feature>
<dbReference type="Proteomes" id="UP000326903">
    <property type="component" value="Unassembled WGS sequence"/>
</dbReference>
<keyword evidence="9 13" id="KW-0413">Isomerase</keyword>
<evidence type="ECO:0000256" key="11">
    <source>
        <dbReference type="PIRSR" id="PIRSR018427-1"/>
    </source>
</evidence>
<evidence type="ECO:0000313" key="14">
    <source>
        <dbReference type="Proteomes" id="UP000326903"/>
    </source>
</evidence>
<evidence type="ECO:0000256" key="10">
    <source>
        <dbReference type="NCBIfam" id="TIGR02150"/>
    </source>
</evidence>